<dbReference type="GO" id="GO:0005737">
    <property type="term" value="C:cytoplasm"/>
    <property type="evidence" value="ECO:0007669"/>
    <property type="project" value="TreeGrafter"/>
</dbReference>
<protein>
    <recommendedName>
        <fullName evidence="5">2-oxoacid dehydrogenase acyltransferase catalytic domain-containing protein</fullName>
    </recommendedName>
</protein>
<evidence type="ECO:0000256" key="2">
    <source>
        <dbReference type="ARBA" id="ARBA00022679"/>
    </source>
</evidence>
<dbReference type="GO" id="GO:0031405">
    <property type="term" value="F:lipoic acid binding"/>
    <property type="evidence" value="ECO:0007669"/>
    <property type="project" value="TreeGrafter"/>
</dbReference>
<dbReference type="PANTHER" id="PTHR43178:SF5">
    <property type="entry name" value="LIPOAMIDE ACYLTRANSFERASE COMPONENT OF BRANCHED-CHAIN ALPHA-KETO ACID DEHYDROGENASE COMPLEX, MITOCHONDRIAL"/>
    <property type="match status" value="1"/>
</dbReference>
<dbReference type="SUPFAM" id="SSF52777">
    <property type="entry name" value="CoA-dependent acyltransferases"/>
    <property type="match status" value="1"/>
</dbReference>
<dbReference type="InterPro" id="IPR050743">
    <property type="entry name" value="2-oxoacid_DH_E2_comp"/>
</dbReference>
<dbReference type="Pfam" id="PF00198">
    <property type="entry name" value="2-oxoacid_dh"/>
    <property type="match status" value="1"/>
</dbReference>
<gene>
    <name evidence="6" type="ORF">S01H1_37151</name>
</gene>
<dbReference type="InterPro" id="IPR001078">
    <property type="entry name" value="2-oxoacid_DH_actylTfrase"/>
</dbReference>
<name>X0VGA6_9ZZZZ</name>
<keyword evidence="2" id="KW-0808">Transferase</keyword>
<evidence type="ECO:0000256" key="3">
    <source>
        <dbReference type="ARBA" id="ARBA00023315"/>
    </source>
</evidence>
<keyword evidence="3" id="KW-0012">Acyltransferase</keyword>
<comment type="cofactor">
    <cofactor evidence="1">
        <name>(R)-lipoate</name>
        <dbReference type="ChEBI" id="CHEBI:83088"/>
    </cofactor>
</comment>
<feature type="region of interest" description="Disordered" evidence="4">
    <location>
        <begin position="1"/>
        <end position="49"/>
    </location>
</feature>
<comment type="caution">
    <text evidence="6">The sequence shown here is derived from an EMBL/GenBank/DDBJ whole genome shotgun (WGS) entry which is preliminary data.</text>
</comment>
<evidence type="ECO:0000259" key="5">
    <source>
        <dbReference type="Pfam" id="PF00198"/>
    </source>
</evidence>
<evidence type="ECO:0000256" key="1">
    <source>
        <dbReference type="ARBA" id="ARBA00001938"/>
    </source>
</evidence>
<dbReference type="EMBL" id="BARS01023326">
    <property type="protein sequence ID" value="GAG10257.1"/>
    <property type="molecule type" value="Genomic_DNA"/>
</dbReference>
<feature type="domain" description="2-oxoacid dehydrogenase acyltransferase catalytic" evidence="5">
    <location>
        <begin position="46"/>
        <end position="268"/>
    </location>
</feature>
<feature type="non-terminal residue" evidence="6">
    <location>
        <position position="1"/>
    </location>
</feature>
<feature type="compositionally biased region" description="Basic and acidic residues" evidence="4">
    <location>
        <begin position="7"/>
        <end position="16"/>
    </location>
</feature>
<accession>X0VGA6</accession>
<proteinExistence type="predicted"/>
<evidence type="ECO:0000256" key="4">
    <source>
        <dbReference type="SAM" id="MobiDB-lite"/>
    </source>
</evidence>
<dbReference type="GO" id="GO:0016407">
    <property type="term" value="F:acetyltransferase activity"/>
    <property type="evidence" value="ECO:0007669"/>
    <property type="project" value="TreeGrafter"/>
</dbReference>
<dbReference type="InterPro" id="IPR023213">
    <property type="entry name" value="CAT-like_dom_sf"/>
</dbReference>
<organism evidence="6">
    <name type="scientific">marine sediment metagenome</name>
    <dbReference type="NCBI Taxonomy" id="412755"/>
    <lineage>
        <taxon>unclassified sequences</taxon>
        <taxon>metagenomes</taxon>
        <taxon>ecological metagenomes</taxon>
    </lineage>
</organism>
<reference evidence="6" key="1">
    <citation type="journal article" date="2014" name="Front. Microbiol.">
        <title>High frequency of phylogenetically diverse reductive dehalogenase-homologous genes in deep subseafloor sedimentary metagenomes.</title>
        <authorList>
            <person name="Kawai M."/>
            <person name="Futagami T."/>
            <person name="Toyoda A."/>
            <person name="Takaki Y."/>
            <person name="Nishi S."/>
            <person name="Hori S."/>
            <person name="Arai W."/>
            <person name="Tsubouchi T."/>
            <person name="Morono Y."/>
            <person name="Uchiyama I."/>
            <person name="Ito T."/>
            <person name="Fujiyama A."/>
            <person name="Inagaki F."/>
            <person name="Takami H."/>
        </authorList>
    </citation>
    <scope>NUCLEOTIDE SEQUENCE</scope>
    <source>
        <strain evidence="6">Expedition CK06-06</strain>
    </source>
</reference>
<dbReference type="Gene3D" id="3.30.559.10">
    <property type="entry name" value="Chloramphenicol acetyltransferase-like domain"/>
    <property type="match status" value="1"/>
</dbReference>
<dbReference type="AlphaFoldDB" id="X0VGA6"/>
<evidence type="ECO:0000313" key="6">
    <source>
        <dbReference type="EMBL" id="GAG10257.1"/>
    </source>
</evidence>
<dbReference type="PANTHER" id="PTHR43178">
    <property type="entry name" value="DIHYDROLIPOAMIDE ACETYLTRANSFERASE COMPONENT OF PYRUVATE DEHYDROGENASE COMPLEX"/>
    <property type="match status" value="1"/>
</dbReference>
<sequence>TVQDVEGFVKKARAESETGAPAQIETPTTRPASPLEDLIPAGTRPHSEKIPHTSMRKRIAENMVASLMHTAPHVTSVFEADLSAVMRHRKSHKAEFAKRGTPLTLTAYFVAASVAAIRKVPQANSRWHDDHLEIFGDINIGIGTALGDQGLIVPVLHQAEQKNLKGIAAALADLTGRARNGKLSPADVRGGTFTISNHGVSGSLIATPIIINQPQSSILGVGKIEKRVKVKEVDGEDVISIRPTCYISLTIDHRVLDGYQTNAFLSELV</sequence>
<feature type="non-terminal residue" evidence="6">
    <location>
        <position position="269"/>
    </location>
</feature>